<dbReference type="RefSeq" id="WP_186907759.1">
    <property type="nucleotide sequence ID" value="NZ_JACOPP010000010.1"/>
</dbReference>
<dbReference type="GO" id="GO:0003677">
    <property type="term" value="F:DNA binding"/>
    <property type="evidence" value="ECO:0007669"/>
    <property type="project" value="UniProtKB-KW"/>
</dbReference>
<dbReference type="InterPro" id="IPR036390">
    <property type="entry name" value="WH_DNA-bd_sf"/>
</dbReference>
<keyword evidence="1" id="KW-0805">Transcription regulation</keyword>
<dbReference type="Proteomes" id="UP000661435">
    <property type="component" value="Unassembled WGS sequence"/>
</dbReference>
<dbReference type="SMART" id="SM00895">
    <property type="entry name" value="FCD"/>
    <property type="match status" value="1"/>
</dbReference>
<dbReference type="InterPro" id="IPR008920">
    <property type="entry name" value="TF_FadR/GntR_C"/>
</dbReference>
<protein>
    <submittedName>
        <fullName evidence="5">FadR family transcriptional regulator</fullName>
    </submittedName>
</protein>
<dbReference type="InterPro" id="IPR011711">
    <property type="entry name" value="GntR_C"/>
</dbReference>
<dbReference type="Gene3D" id="1.20.120.530">
    <property type="entry name" value="GntR ligand-binding domain-like"/>
    <property type="match status" value="1"/>
</dbReference>
<dbReference type="PRINTS" id="PR00035">
    <property type="entry name" value="HTHGNTR"/>
</dbReference>
<dbReference type="GO" id="GO:0003700">
    <property type="term" value="F:DNA-binding transcription factor activity"/>
    <property type="evidence" value="ECO:0007669"/>
    <property type="project" value="InterPro"/>
</dbReference>
<reference evidence="5" key="1">
    <citation type="submission" date="2020-08" db="EMBL/GenBank/DDBJ databases">
        <title>Genome public.</title>
        <authorList>
            <person name="Liu C."/>
            <person name="Sun Q."/>
        </authorList>
    </citation>
    <scope>NUCLEOTIDE SEQUENCE</scope>
    <source>
        <strain evidence="5">NSJ-51</strain>
    </source>
</reference>
<dbReference type="SUPFAM" id="SSF46785">
    <property type="entry name" value="Winged helix' DNA-binding domain"/>
    <property type="match status" value="1"/>
</dbReference>
<dbReference type="InterPro" id="IPR036388">
    <property type="entry name" value="WH-like_DNA-bd_sf"/>
</dbReference>
<dbReference type="SMART" id="SM00345">
    <property type="entry name" value="HTH_GNTR"/>
    <property type="match status" value="1"/>
</dbReference>
<keyword evidence="6" id="KW-1185">Reference proteome</keyword>
<evidence type="ECO:0000256" key="3">
    <source>
        <dbReference type="ARBA" id="ARBA00023163"/>
    </source>
</evidence>
<evidence type="ECO:0000256" key="1">
    <source>
        <dbReference type="ARBA" id="ARBA00023015"/>
    </source>
</evidence>
<gene>
    <name evidence="5" type="ORF">H8S57_09065</name>
</gene>
<name>A0A8J6JFT6_9FIRM</name>
<dbReference type="PANTHER" id="PTHR43537:SF5">
    <property type="entry name" value="UXU OPERON TRANSCRIPTIONAL REGULATOR"/>
    <property type="match status" value="1"/>
</dbReference>
<dbReference type="Pfam" id="PF07729">
    <property type="entry name" value="FCD"/>
    <property type="match status" value="1"/>
</dbReference>
<dbReference type="CDD" id="cd07377">
    <property type="entry name" value="WHTH_GntR"/>
    <property type="match status" value="1"/>
</dbReference>
<accession>A0A8J6JFT6</accession>
<evidence type="ECO:0000313" key="5">
    <source>
        <dbReference type="EMBL" id="MBC5733874.1"/>
    </source>
</evidence>
<sequence>MEKKNRTQQTAESLYNHIVVEGRRKPGEKLPNEVELAAGLGVSRATLREAIRTLCTRGVLEVRRGKGTYVSQRVGEIDDFGFSGVDYARGQLRDLFELRSIFEPRAARLACRRATEGELAEILRRGADVERCIRLGEDRTQADRAFHAAIVRAAHNEFMVRLLPMIDQAVSAAIVSGGHGAQLAEDTLRDHALLLEFLQKRDAAGAEHAMAIHMHHSIDVMGLGEETQP</sequence>
<comment type="caution">
    <text evidence="5">The sequence shown here is derived from an EMBL/GenBank/DDBJ whole genome shotgun (WGS) entry which is preliminary data.</text>
</comment>
<feature type="domain" description="HTH gntR-type" evidence="4">
    <location>
        <begin position="5"/>
        <end position="73"/>
    </location>
</feature>
<evidence type="ECO:0000313" key="6">
    <source>
        <dbReference type="Proteomes" id="UP000661435"/>
    </source>
</evidence>
<dbReference type="InterPro" id="IPR000524">
    <property type="entry name" value="Tscrpt_reg_HTH_GntR"/>
</dbReference>
<evidence type="ECO:0000259" key="4">
    <source>
        <dbReference type="PROSITE" id="PS50949"/>
    </source>
</evidence>
<dbReference type="PROSITE" id="PS50949">
    <property type="entry name" value="HTH_GNTR"/>
    <property type="match status" value="1"/>
</dbReference>
<keyword evidence="3" id="KW-0804">Transcription</keyword>
<keyword evidence="2" id="KW-0238">DNA-binding</keyword>
<dbReference type="Gene3D" id="1.10.10.10">
    <property type="entry name" value="Winged helix-like DNA-binding domain superfamily/Winged helix DNA-binding domain"/>
    <property type="match status" value="1"/>
</dbReference>
<dbReference type="EMBL" id="JACOPP010000010">
    <property type="protein sequence ID" value="MBC5733874.1"/>
    <property type="molecule type" value="Genomic_DNA"/>
</dbReference>
<dbReference type="SUPFAM" id="SSF48008">
    <property type="entry name" value="GntR ligand-binding domain-like"/>
    <property type="match status" value="1"/>
</dbReference>
<proteinExistence type="predicted"/>
<evidence type="ECO:0000256" key="2">
    <source>
        <dbReference type="ARBA" id="ARBA00023125"/>
    </source>
</evidence>
<organism evidence="5 6">
    <name type="scientific">Lawsonibacter hominis</name>
    <dbReference type="NCBI Taxonomy" id="2763053"/>
    <lineage>
        <taxon>Bacteria</taxon>
        <taxon>Bacillati</taxon>
        <taxon>Bacillota</taxon>
        <taxon>Clostridia</taxon>
        <taxon>Eubacteriales</taxon>
        <taxon>Oscillospiraceae</taxon>
        <taxon>Lawsonibacter</taxon>
    </lineage>
</organism>
<dbReference type="AlphaFoldDB" id="A0A8J6JFT6"/>
<dbReference type="PANTHER" id="PTHR43537">
    <property type="entry name" value="TRANSCRIPTIONAL REGULATOR, GNTR FAMILY"/>
    <property type="match status" value="1"/>
</dbReference>
<dbReference type="Pfam" id="PF00392">
    <property type="entry name" value="GntR"/>
    <property type="match status" value="1"/>
</dbReference>